<proteinExistence type="predicted"/>
<feature type="non-terminal residue" evidence="1">
    <location>
        <position position="214"/>
    </location>
</feature>
<protein>
    <submittedName>
        <fullName evidence="1">Uncharacterized protein</fullName>
    </submittedName>
</protein>
<sequence>MTCTQLNMGNTPVQNFSWNIYEHAHQVQDIMNARLQSFDCLCGWFDGLEMITRQKYFKSLFMMGYQVEALCESYNRLKREVYILLCTFHNFDSNIAVFNAVMVFTFEKMHGNNNQKHKNIIAAFSSTRIDLRTKMLIIARYILFIGKAISVRIGVLSGVNVTNGVSTSMQMPKWQQTEEVANDGSTGTNQKCEMFYRNIFIKPAYDLMQEVKKE</sequence>
<evidence type="ECO:0000313" key="2">
    <source>
        <dbReference type="Proteomes" id="UP000011081"/>
    </source>
</evidence>
<evidence type="ECO:0000313" key="1">
    <source>
        <dbReference type="EMBL" id="ELA45762.1"/>
    </source>
</evidence>
<dbReference type="EMBL" id="GL877689">
    <property type="protein sequence ID" value="ELA45762.1"/>
    <property type="molecule type" value="Genomic_DNA"/>
</dbReference>
<gene>
    <name evidence="1" type="ORF">VCUG_02751</name>
</gene>
<accession>L2GQU3</accession>
<organism evidence="1 2">
    <name type="scientific">Vavraia culicis (isolate floridensis)</name>
    <name type="common">Microsporidian parasite</name>
    <dbReference type="NCBI Taxonomy" id="948595"/>
    <lineage>
        <taxon>Eukaryota</taxon>
        <taxon>Fungi</taxon>
        <taxon>Fungi incertae sedis</taxon>
        <taxon>Microsporidia</taxon>
        <taxon>Pleistophoridae</taxon>
        <taxon>Vavraia</taxon>
    </lineage>
</organism>
<dbReference type="RefSeq" id="XP_008075762.1">
    <property type="nucleotide sequence ID" value="XM_008077571.1"/>
</dbReference>
<dbReference type="VEuPathDB" id="MicrosporidiaDB:VCUG_02751"/>
<dbReference type="InParanoid" id="L2GQU3"/>
<keyword evidence="2" id="KW-1185">Reference proteome</keyword>
<name>L2GQU3_VAVCU</name>
<dbReference type="HOGENOM" id="CLU_1291763_0_0_1"/>
<reference evidence="2" key="1">
    <citation type="submission" date="2011-03" db="EMBL/GenBank/DDBJ databases">
        <title>The genome sequence of Vavraia culicis strain floridensis.</title>
        <authorList>
            <consortium name="The Broad Institute Genome Sequencing Platform"/>
            <person name="Cuomo C."/>
            <person name="Becnel J."/>
            <person name="Sanscrainte N."/>
            <person name="Young S.K."/>
            <person name="Zeng Q."/>
            <person name="Gargeya S."/>
            <person name="Fitzgerald M."/>
            <person name="Haas B."/>
            <person name="Abouelleil A."/>
            <person name="Alvarado L."/>
            <person name="Arachchi H.M."/>
            <person name="Berlin A."/>
            <person name="Chapman S.B."/>
            <person name="Gearin G."/>
            <person name="Goldberg J."/>
            <person name="Griggs A."/>
            <person name="Gujja S."/>
            <person name="Hansen M."/>
            <person name="Heiman D."/>
            <person name="Howarth C."/>
            <person name="Larimer J."/>
            <person name="Lui A."/>
            <person name="MacDonald P.J.P."/>
            <person name="McCowen C."/>
            <person name="Montmayeur A."/>
            <person name="Murphy C."/>
            <person name="Neiman D."/>
            <person name="Pearson M."/>
            <person name="Priest M."/>
            <person name="Roberts A."/>
            <person name="Saif S."/>
            <person name="Shea T."/>
            <person name="Sisk P."/>
            <person name="Stolte C."/>
            <person name="Sykes S."/>
            <person name="Wortman J."/>
            <person name="Nusbaum C."/>
            <person name="Birren B."/>
        </authorList>
    </citation>
    <scope>NUCLEOTIDE SEQUENCE [LARGE SCALE GENOMIC DNA]</scope>
    <source>
        <strain evidence="2">floridensis</strain>
    </source>
</reference>
<dbReference type="AlphaFoldDB" id="L2GQU3"/>
<dbReference type="Proteomes" id="UP000011081">
    <property type="component" value="Unassembled WGS sequence"/>
</dbReference>
<dbReference type="GeneID" id="19880607"/>